<organism evidence="1 2">
    <name type="scientific">Brachionus plicatilis</name>
    <name type="common">Marine rotifer</name>
    <name type="synonym">Brachionus muelleri</name>
    <dbReference type="NCBI Taxonomy" id="10195"/>
    <lineage>
        <taxon>Eukaryota</taxon>
        <taxon>Metazoa</taxon>
        <taxon>Spiralia</taxon>
        <taxon>Gnathifera</taxon>
        <taxon>Rotifera</taxon>
        <taxon>Eurotatoria</taxon>
        <taxon>Monogononta</taxon>
        <taxon>Pseudotrocha</taxon>
        <taxon>Ploima</taxon>
        <taxon>Brachionidae</taxon>
        <taxon>Brachionus</taxon>
    </lineage>
</organism>
<dbReference type="AlphaFoldDB" id="A0A3M7SRN0"/>
<reference evidence="1 2" key="1">
    <citation type="journal article" date="2018" name="Sci. Rep.">
        <title>Genomic signatures of local adaptation to the degree of environmental predictability in rotifers.</title>
        <authorList>
            <person name="Franch-Gras L."/>
            <person name="Hahn C."/>
            <person name="Garcia-Roger E.M."/>
            <person name="Carmona M.J."/>
            <person name="Serra M."/>
            <person name="Gomez A."/>
        </authorList>
    </citation>
    <scope>NUCLEOTIDE SEQUENCE [LARGE SCALE GENOMIC DNA]</scope>
    <source>
        <strain evidence="1">HYR1</strain>
    </source>
</reference>
<evidence type="ECO:0000313" key="2">
    <source>
        <dbReference type="Proteomes" id="UP000276133"/>
    </source>
</evidence>
<gene>
    <name evidence="1" type="ORF">BpHYR1_016938</name>
</gene>
<sequence>MKSICITFNYSLLSANTISSLKQTLKSNSYSKETKLNFTTVYLFKFEIALMNIKILKNKEKVENQRDNPFSITHSLNSFHKLHNGDFFLQGLELLTKTLTQSLINSIISIF</sequence>
<dbReference type="Proteomes" id="UP000276133">
    <property type="component" value="Unassembled WGS sequence"/>
</dbReference>
<protein>
    <submittedName>
        <fullName evidence="1">Uncharacterized protein</fullName>
    </submittedName>
</protein>
<comment type="caution">
    <text evidence="1">The sequence shown here is derived from an EMBL/GenBank/DDBJ whole genome shotgun (WGS) entry which is preliminary data.</text>
</comment>
<dbReference type="EMBL" id="REGN01000860">
    <property type="protein sequence ID" value="RNA38521.1"/>
    <property type="molecule type" value="Genomic_DNA"/>
</dbReference>
<keyword evidence="2" id="KW-1185">Reference proteome</keyword>
<accession>A0A3M7SRN0</accession>
<proteinExistence type="predicted"/>
<evidence type="ECO:0000313" key="1">
    <source>
        <dbReference type="EMBL" id="RNA38521.1"/>
    </source>
</evidence>
<name>A0A3M7SRN0_BRAPC</name>